<feature type="domain" description="eCIS core" evidence="2">
    <location>
        <begin position="176"/>
        <end position="250"/>
    </location>
</feature>
<dbReference type="RefSeq" id="WP_324698310.1">
    <property type="nucleotide sequence ID" value="NZ_JAYMYJ010000159.1"/>
</dbReference>
<feature type="compositionally biased region" description="Basic and acidic residues" evidence="1">
    <location>
        <begin position="74"/>
        <end position="153"/>
    </location>
</feature>
<evidence type="ECO:0000256" key="1">
    <source>
        <dbReference type="SAM" id="MobiDB-lite"/>
    </source>
</evidence>
<name>A0ABU6D527_9GAMM</name>
<feature type="compositionally biased region" description="Polar residues" evidence="1">
    <location>
        <begin position="158"/>
        <end position="174"/>
    </location>
</feature>
<feature type="region of interest" description="Disordered" evidence="1">
    <location>
        <begin position="1"/>
        <end position="180"/>
    </location>
</feature>
<keyword evidence="4" id="KW-1185">Reference proteome</keyword>
<evidence type="ECO:0000259" key="2">
    <source>
        <dbReference type="Pfam" id="PF13699"/>
    </source>
</evidence>
<protein>
    <submittedName>
        <fullName evidence="3">DUF4157 domain-containing protein</fullName>
    </submittedName>
</protein>
<gene>
    <name evidence="3" type="ORF">VSS37_20765</name>
</gene>
<dbReference type="Pfam" id="PF13699">
    <property type="entry name" value="eCIS_core"/>
    <property type="match status" value="1"/>
</dbReference>
<comment type="caution">
    <text evidence="3">The sequence shown here is derived from an EMBL/GenBank/DDBJ whole genome shotgun (WGS) entry which is preliminary data.</text>
</comment>
<dbReference type="InterPro" id="IPR025295">
    <property type="entry name" value="eCIS_core_dom"/>
</dbReference>
<dbReference type="Proteomes" id="UP001308005">
    <property type="component" value="Unassembled WGS sequence"/>
</dbReference>
<feature type="non-terminal residue" evidence="3">
    <location>
        <position position="250"/>
    </location>
</feature>
<evidence type="ECO:0000313" key="3">
    <source>
        <dbReference type="EMBL" id="MEB4593422.1"/>
    </source>
</evidence>
<reference evidence="3 4" key="2">
    <citation type="submission" date="2024-01" db="EMBL/GenBank/DDBJ databases">
        <authorList>
            <person name="Xie X."/>
        </authorList>
    </citation>
    <scope>NUCLEOTIDE SEQUENCE [LARGE SCALE GENOMIC DNA]</scope>
    <source>
        <strain evidence="3">SCUT-1</strain>
    </source>
</reference>
<sequence>MKTHAHKTSRTASRTATQTASQPFFSKASDGFFSPAQPAIQTKMTVNKPGDKFEQEADKMADKVMRMASPPAPTKDDKLQKAEPEQKIQKAEAQDKLQKAEPEQKIQKAEAQDKLQKAEPEQKIQKAEAQDKLQKAEPEQKIQKAEELQRKGGDGAPTPSSQVQSAIHNKTTGGQPLGSEVRSYMEPRFGADFSTIRVHTDAESASLNNQLSARAFTYQNHVFFSRGQYQPGTGEGKHLLAHELTHTIQQ</sequence>
<reference evidence="4" key="1">
    <citation type="submission" date="2023-07" db="EMBL/GenBank/DDBJ databases">
        <title>The carbon used by Thiothrix.</title>
        <authorList>
            <person name="Chen L."/>
        </authorList>
    </citation>
    <scope>NUCLEOTIDE SEQUENCE [LARGE SCALE GENOMIC DNA]</scope>
</reference>
<organism evidence="3 4">
    <name type="scientific">Candidatus Thiothrix phosphatis</name>
    <dbReference type="NCBI Taxonomy" id="3112415"/>
    <lineage>
        <taxon>Bacteria</taxon>
        <taxon>Pseudomonadati</taxon>
        <taxon>Pseudomonadota</taxon>
        <taxon>Gammaproteobacteria</taxon>
        <taxon>Thiotrichales</taxon>
        <taxon>Thiotrichaceae</taxon>
        <taxon>Thiothrix</taxon>
    </lineage>
</organism>
<accession>A0ABU6D527</accession>
<evidence type="ECO:0000313" key="4">
    <source>
        <dbReference type="Proteomes" id="UP001308005"/>
    </source>
</evidence>
<feature type="compositionally biased region" description="Basic and acidic residues" evidence="1">
    <location>
        <begin position="49"/>
        <end position="65"/>
    </location>
</feature>
<feature type="compositionally biased region" description="Low complexity" evidence="1">
    <location>
        <begin position="10"/>
        <end position="22"/>
    </location>
</feature>
<proteinExistence type="predicted"/>
<dbReference type="EMBL" id="JAYMYJ010000159">
    <property type="protein sequence ID" value="MEB4593422.1"/>
    <property type="molecule type" value="Genomic_DNA"/>
</dbReference>